<dbReference type="InterPro" id="IPR050361">
    <property type="entry name" value="MPP/UQCRC_Complex"/>
</dbReference>
<sequence length="488" mass="54861">MKNLKAMILLILLVLSSVSLVTAQVNKPEELKFPPLKFEPPNPANFRVVLANGLRAYIREERELPIVNITAIINTGGLYVPKDKAGLDDLLSECLIKGGTRTRTGQEIEERIDFLGGTLNFSVGERTATLSMSVLSKDLDEGLAIFFDVLMNPEFREDSLKLAKGRLIEQMRSANDNPSLVLNREFQKVLYGEHPLTYEATKATVEGLTQADLKAFHGKYFFPKNIILAAAGDFSREQLKTKVNKYVAKWANKSLSFPAMSKNFPEPEPGVYFIQKKINQGYVSVGHLGIEDTNPDYFAVQVMNFILGGGSFTSRITSKVRSDEGLAYNTGSRFTYRWGFPGTFSGYVQTKSETVSYAISLILKEFDRIRKEPVSDAEMETAINYYLESFADFFQSPIGTMVNFANLELQGKPMNYYSTYLDKIRAVTKDRVMEVARKYIQPEKMVIMIVGDFEPCNKGSDKFPGPLDRLGKIHRVKLLDPLTGQMVE</sequence>
<protein>
    <submittedName>
        <fullName evidence="4">Peptidase, M16 family</fullName>
    </submittedName>
</protein>
<evidence type="ECO:0000259" key="3">
    <source>
        <dbReference type="Pfam" id="PF05193"/>
    </source>
</evidence>
<dbReference type="InterPro" id="IPR011765">
    <property type="entry name" value="Pept_M16_N"/>
</dbReference>
<feature type="signal peptide" evidence="1">
    <location>
        <begin position="1"/>
        <end position="23"/>
    </location>
</feature>
<name>A0A3E2BNP7_9BACT</name>
<dbReference type="Proteomes" id="UP000257323">
    <property type="component" value="Unassembled WGS sequence"/>
</dbReference>
<dbReference type="EMBL" id="QUAH01000004">
    <property type="protein sequence ID" value="RFT16365.1"/>
    <property type="molecule type" value="Genomic_DNA"/>
</dbReference>
<evidence type="ECO:0000256" key="1">
    <source>
        <dbReference type="SAM" id="SignalP"/>
    </source>
</evidence>
<dbReference type="InterPro" id="IPR011249">
    <property type="entry name" value="Metalloenz_LuxS/M16"/>
</dbReference>
<dbReference type="Pfam" id="PF00675">
    <property type="entry name" value="Peptidase_M16"/>
    <property type="match status" value="1"/>
</dbReference>
<reference evidence="4 5" key="1">
    <citation type="submission" date="2018-08" db="EMBL/GenBank/DDBJ databases">
        <title>Genome analysis of the thermophilic bacterium of the candidate phylum Aminicenantes from deep subsurface aquifer revealed its physiology and ecological role.</title>
        <authorList>
            <person name="Kadnikov V.V."/>
            <person name="Mardanov A.V."/>
            <person name="Beletsky A.V."/>
            <person name="Karnachuk O.V."/>
            <person name="Ravin N.V."/>
        </authorList>
    </citation>
    <scope>NUCLEOTIDE SEQUENCE [LARGE SCALE GENOMIC DNA]</scope>
    <source>
        <strain evidence="4">BY38</strain>
    </source>
</reference>
<feature type="domain" description="Peptidase M16 C-terminal" evidence="3">
    <location>
        <begin position="208"/>
        <end position="384"/>
    </location>
</feature>
<comment type="caution">
    <text evidence="4">The sequence shown here is derived from an EMBL/GenBank/DDBJ whole genome shotgun (WGS) entry which is preliminary data.</text>
</comment>
<dbReference type="SUPFAM" id="SSF63411">
    <property type="entry name" value="LuxS/MPP-like metallohydrolase"/>
    <property type="match status" value="2"/>
</dbReference>
<dbReference type="Gene3D" id="3.30.830.10">
    <property type="entry name" value="Metalloenzyme, LuxS/M16 peptidase-like"/>
    <property type="match status" value="2"/>
</dbReference>
<feature type="domain" description="Peptidase M16 N-terminal" evidence="2">
    <location>
        <begin position="65"/>
        <end position="198"/>
    </location>
</feature>
<evidence type="ECO:0000313" key="5">
    <source>
        <dbReference type="Proteomes" id="UP000257323"/>
    </source>
</evidence>
<dbReference type="InterPro" id="IPR007863">
    <property type="entry name" value="Peptidase_M16_C"/>
</dbReference>
<proteinExistence type="predicted"/>
<organism evidence="4 5">
    <name type="scientific">Candidatus Saccharicenans subterraneus</name>
    <dbReference type="NCBI Taxonomy" id="2508984"/>
    <lineage>
        <taxon>Bacteria</taxon>
        <taxon>Candidatus Aminicenantota</taxon>
        <taxon>Candidatus Aminicenantia</taxon>
        <taxon>Candidatus Aminicenantales</taxon>
        <taxon>Candidatus Saccharicenantaceae</taxon>
        <taxon>Candidatus Saccharicenans</taxon>
    </lineage>
</organism>
<keyword evidence="1" id="KW-0732">Signal</keyword>
<dbReference type="Pfam" id="PF05193">
    <property type="entry name" value="Peptidase_M16_C"/>
    <property type="match status" value="1"/>
</dbReference>
<dbReference type="PANTHER" id="PTHR11851">
    <property type="entry name" value="METALLOPROTEASE"/>
    <property type="match status" value="1"/>
</dbReference>
<evidence type="ECO:0000259" key="2">
    <source>
        <dbReference type="Pfam" id="PF00675"/>
    </source>
</evidence>
<accession>A0A3E2BNP7</accession>
<feature type="chain" id="PRO_5017819364" evidence="1">
    <location>
        <begin position="24"/>
        <end position="488"/>
    </location>
</feature>
<dbReference type="AlphaFoldDB" id="A0A3E2BNP7"/>
<dbReference type="GO" id="GO:0046872">
    <property type="term" value="F:metal ion binding"/>
    <property type="evidence" value="ECO:0007669"/>
    <property type="project" value="InterPro"/>
</dbReference>
<evidence type="ECO:0000313" key="4">
    <source>
        <dbReference type="EMBL" id="RFT16365.1"/>
    </source>
</evidence>
<gene>
    <name evidence="4" type="ORF">OP8BY_1969</name>
</gene>